<evidence type="ECO:0000313" key="8">
    <source>
        <dbReference type="EMBL" id="KAK6630486.1"/>
    </source>
</evidence>
<accession>A0AAN8P3T5</accession>
<comment type="caution">
    <text evidence="8">The sequence shown here is derived from an EMBL/GenBank/DDBJ whole genome shotgun (WGS) entry which is preliminary data.</text>
</comment>
<evidence type="ECO:0000256" key="1">
    <source>
        <dbReference type="ARBA" id="ARBA00022723"/>
    </source>
</evidence>
<dbReference type="Proteomes" id="UP001372834">
    <property type="component" value="Unassembled WGS sequence"/>
</dbReference>
<dbReference type="GO" id="GO:0008270">
    <property type="term" value="F:zinc ion binding"/>
    <property type="evidence" value="ECO:0007669"/>
    <property type="project" value="UniProtKB-KW"/>
</dbReference>
<name>A0AAN8P3T5_POLSC</name>
<dbReference type="AlphaFoldDB" id="A0AAN8P3T5"/>
<dbReference type="Gene3D" id="4.10.1060.10">
    <property type="entry name" value="Zinc finger, RanBP2-type"/>
    <property type="match status" value="1"/>
</dbReference>
<keyword evidence="5" id="KW-0175">Coiled coil</keyword>
<feature type="domain" description="RanBP2-type" evidence="7">
    <location>
        <begin position="437"/>
        <end position="466"/>
    </location>
</feature>
<feature type="coiled-coil region" evidence="5">
    <location>
        <begin position="341"/>
        <end position="412"/>
    </location>
</feature>
<feature type="region of interest" description="Disordered" evidence="6">
    <location>
        <begin position="148"/>
        <end position="173"/>
    </location>
</feature>
<dbReference type="PROSITE" id="PS01358">
    <property type="entry name" value="ZF_RANBP2_1"/>
    <property type="match status" value="1"/>
</dbReference>
<protein>
    <recommendedName>
        <fullName evidence="7">RanBP2-type domain-containing protein</fullName>
    </recommendedName>
</protein>
<dbReference type="SUPFAM" id="SSF90209">
    <property type="entry name" value="Ran binding protein zinc finger-like"/>
    <property type="match status" value="1"/>
</dbReference>
<feature type="compositionally biased region" description="Basic and acidic residues" evidence="6">
    <location>
        <begin position="161"/>
        <end position="173"/>
    </location>
</feature>
<proteinExistence type="predicted"/>
<organism evidence="8 9">
    <name type="scientific">Polyplax serrata</name>
    <name type="common">Common mouse louse</name>
    <dbReference type="NCBI Taxonomy" id="468196"/>
    <lineage>
        <taxon>Eukaryota</taxon>
        <taxon>Metazoa</taxon>
        <taxon>Ecdysozoa</taxon>
        <taxon>Arthropoda</taxon>
        <taxon>Hexapoda</taxon>
        <taxon>Insecta</taxon>
        <taxon>Pterygota</taxon>
        <taxon>Neoptera</taxon>
        <taxon>Paraneoptera</taxon>
        <taxon>Psocodea</taxon>
        <taxon>Troctomorpha</taxon>
        <taxon>Phthiraptera</taxon>
        <taxon>Anoplura</taxon>
        <taxon>Polyplacidae</taxon>
        <taxon>Polyplax</taxon>
    </lineage>
</organism>
<dbReference type="PANTHER" id="PTHR46253:SF1">
    <property type="entry name" value="TAB2"/>
    <property type="match status" value="1"/>
</dbReference>
<dbReference type="InterPro" id="IPR001876">
    <property type="entry name" value="Znf_RanBP2"/>
</dbReference>
<evidence type="ECO:0000256" key="2">
    <source>
        <dbReference type="ARBA" id="ARBA00022771"/>
    </source>
</evidence>
<evidence type="ECO:0000259" key="7">
    <source>
        <dbReference type="PROSITE" id="PS50199"/>
    </source>
</evidence>
<gene>
    <name evidence="8" type="ORF">RUM43_014831</name>
</gene>
<sequence length="497" mass="55912">MADNENSDCSCSNIAIMQLFHELKQRYPTVPDQLVSKVIQENYHDKDACEVILSRENRTFLQSYPGALISGSNRETTNRKPLCDHCPAFKVSMAERSSFTPTSDRAQVQAFPYTQESCIYLNKANSKGSDESISKSCNLQKGKTKLTDNVDENANTGETDSPSKPKAICDKKTDEVSTRLPRKLLVDSPPLSADTANMESTELTSCASSRTCCSDCDSDMKSDLTERFLSCDLPKDTGYPDVEGIRWTVHKEGHDIDCHQVPVHNYQVAVQYSMKQSQPEHRGEQQRSYTTLNFNVRPPSSEPQAPIEIQSGQNMTYTSSIFDAKSGVQSQFQIVIGPALLEKQRERKNLLAWELRKEQDKLQHMQNEVRLMKASIAQKPSPHLLPKLKTEIEKLRAECEKLTAAVDLYSDTQNAFPLGETDEEFYRNIYTGQTLQRAGSWSCQLCTFRNHPLLNVCEECEMPRISLGTQVMDVASHLSNVLSNNNTSFCTVIALFV</sequence>
<dbReference type="Gene3D" id="1.10.8.10">
    <property type="entry name" value="DNA helicase RuvA subunit, C-terminal domain"/>
    <property type="match status" value="1"/>
</dbReference>
<keyword evidence="3" id="KW-0862">Zinc</keyword>
<dbReference type="InterPro" id="IPR036443">
    <property type="entry name" value="Znf_RanBP2_sf"/>
</dbReference>
<evidence type="ECO:0000256" key="6">
    <source>
        <dbReference type="SAM" id="MobiDB-lite"/>
    </source>
</evidence>
<evidence type="ECO:0000256" key="5">
    <source>
        <dbReference type="SAM" id="Coils"/>
    </source>
</evidence>
<keyword evidence="1" id="KW-0479">Metal-binding</keyword>
<keyword evidence="2 4" id="KW-0863">Zinc-finger</keyword>
<dbReference type="SMART" id="SM00547">
    <property type="entry name" value="ZnF_RBZ"/>
    <property type="match status" value="1"/>
</dbReference>
<evidence type="ECO:0000313" key="9">
    <source>
        <dbReference type="Proteomes" id="UP001372834"/>
    </source>
</evidence>
<dbReference type="PROSITE" id="PS50199">
    <property type="entry name" value="ZF_RANBP2_2"/>
    <property type="match status" value="1"/>
</dbReference>
<dbReference type="EMBL" id="JAWJWE010000011">
    <property type="protein sequence ID" value="KAK6630486.1"/>
    <property type="molecule type" value="Genomic_DNA"/>
</dbReference>
<evidence type="ECO:0000256" key="4">
    <source>
        <dbReference type="PROSITE-ProRule" id="PRU00322"/>
    </source>
</evidence>
<reference evidence="8 9" key="1">
    <citation type="submission" date="2023-10" db="EMBL/GenBank/DDBJ databases">
        <title>Genomes of two closely related lineages of the louse Polyplax serrata with different host specificities.</title>
        <authorList>
            <person name="Martinu J."/>
            <person name="Tarabai H."/>
            <person name="Stefka J."/>
            <person name="Hypsa V."/>
        </authorList>
    </citation>
    <scope>NUCLEOTIDE SEQUENCE [LARGE SCALE GENOMIC DNA]</scope>
    <source>
        <strain evidence="8">HR10_N</strain>
    </source>
</reference>
<evidence type="ECO:0000256" key="3">
    <source>
        <dbReference type="ARBA" id="ARBA00022833"/>
    </source>
</evidence>
<dbReference type="PANTHER" id="PTHR46253">
    <property type="entry name" value="TGF-BETA-ACTIVATED KINASE 1 AND MAP3K7-BINDING PROTEIN TAB"/>
    <property type="match status" value="1"/>
</dbReference>